<keyword evidence="2" id="KW-0472">Membrane</keyword>
<dbReference type="GeneID" id="9592007"/>
<sequence length="275" mass="29753">MIIPDGSALPWMVREGAGAGEKRWFESRDDEDGSGDGTSSVSKTILEWLFLAIAIFLLCSIFFRRMMMMKRANQPMSQFFRAQPQWSSPPRPSRVVPCSQPCPRDMAYIAPLPSAHPRPRRAHRRTRGANTDGRGRRLDSGENDYGSIDEKDVLPAYDNVGGPPEYDDVAAPPPVARALPQPDDPAQLPRSASAEDIVVQPRSPPHEESVAPTHLLAAAPEPVSVDATSGHLTVSTSPALTRQPSVDSTPSDVPSEVVPPCPPAPPPSPDRSTTT</sequence>
<dbReference type="AlphaFoldDB" id="D8QF18"/>
<dbReference type="HOGENOM" id="CLU_1012493_0_0_1"/>
<protein>
    <submittedName>
        <fullName evidence="3">Uncharacterized protein</fullName>
    </submittedName>
</protein>
<dbReference type="KEGG" id="scm:SCHCO_02638148"/>
<keyword evidence="2" id="KW-0812">Transmembrane</keyword>
<feature type="transmembrane region" description="Helical" evidence="2">
    <location>
        <begin position="45"/>
        <end position="63"/>
    </location>
</feature>
<keyword evidence="4" id="KW-1185">Reference proteome</keyword>
<gene>
    <name evidence="3" type="ORF">SCHCODRAFT_258334</name>
</gene>
<accession>D8QF18</accession>
<evidence type="ECO:0000256" key="1">
    <source>
        <dbReference type="SAM" id="MobiDB-lite"/>
    </source>
</evidence>
<feature type="compositionally biased region" description="Low complexity" evidence="1">
    <location>
        <begin position="244"/>
        <end position="256"/>
    </location>
</feature>
<dbReference type="eggNOG" id="ENOG502RBP4">
    <property type="taxonomic scope" value="Eukaryota"/>
</dbReference>
<organism evidence="4">
    <name type="scientific">Schizophyllum commune (strain H4-8 / FGSC 9210)</name>
    <name type="common">Split gill fungus</name>
    <dbReference type="NCBI Taxonomy" id="578458"/>
    <lineage>
        <taxon>Eukaryota</taxon>
        <taxon>Fungi</taxon>
        <taxon>Dikarya</taxon>
        <taxon>Basidiomycota</taxon>
        <taxon>Agaricomycotina</taxon>
        <taxon>Agaricomycetes</taxon>
        <taxon>Agaricomycetidae</taxon>
        <taxon>Agaricales</taxon>
        <taxon>Schizophyllaceae</taxon>
        <taxon>Schizophyllum</taxon>
    </lineage>
</organism>
<keyword evidence="2" id="KW-1133">Transmembrane helix</keyword>
<reference evidence="3 4" key="1">
    <citation type="journal article" date="2010" name="Nat. Biotechnol.">
        <title>Genome sequence of the model mushroom Schizophyllum commune.</title>
        <authorList>
            <person name="Ohm R.A."/>
            <person name="de Jong J.F."/>
            <person name="Lugones L.G."/>
            <person name="Aerts A."/>
            <person name="Kothe E."/>
            <person name="Stajich J.E."/>
            <person name="de Vries R.P."/>
            <person name="Record E."/>
            <person name="Levasseur A."/>
            <person name="Baker S.E."/>
            <person name="Bartholomew K.A."/>
            <person name="Coutinho P.M."/>
            <person name="Erdmann S."/>
            <person name="Fowler T.J."/>
            <person name="Gathman A.C."/>
            <person name="Lombard V."/>
            <person name="Henrissat B."/>
            <person name="Knabe N."/>
            <person name="Kuees U."/>
            <person name="Lilly W.W."/>
            <person name="Lindquist E."/>
            <person name="Lucas S."/>
            <person name="Magnuson J.K."/>
            <person name="Piumi F."/>
            <person name="Raudaskoski M."/>
            <person name="Salamov A."/>
            <person name="Schmutz J."/>
            <person name="Schwarze F.W.M.R."/>
            <person name="vanKuyk P.A."/>
            <person name="Horton J.S."/>
            <person name="Grigoriev I.V."/>
            <person name="Woesten H.A.B."/>
        </authorList>
    </citation>
    <scope>NUCLEOTIDE SEQUENCE [LARGE SCALE GENOMIC DNA]</scope>
    <source>
        <strain evidence="4">H4-8 / FGSC 9210</strain>
    </source>
</reference>
<dbReference type="RefSeq" id="XP_003028237.1">
    <property type="nucleotide sequence ID" value="XM_003028191.1"/>
</dbReference>
<dbReference type="EMBL" id="GL377311">
    <property type="protein sequence ID" value="EFI93334.1"/>
    <property type="molecule type" value="Genomic_DNA"/>
</dbReference>
<dbReference type="VEuPathDB" id="FungiDB:SCHCODRAFT_02638148"/>
<evidence type="ECO:0000256" key="2">
    <source>
        <dbReference type="SAM" id="Phobius"/>
    </source>
</evidence>
<feature type="region of interest" description="Disordered" evidence="1">
    <location>
        <begin position="110"/>
        <end position="275"/>
    </location>
</feature>
<dbReference type="InParanoid" id="D8QF18"/>
<name>D8QF18_SCHCM</name>
<feature type="compositionally biased region" description="Polar residues" evidence="1">
    <location>
        <begin position="226"/>
        <end position="243"/>
    </location>
</feature>
<dbReference type="Proteomes" id="UP000007431">
    <property type="component" value="Unassembled WGS sequence"/>
</dbReference>
<evidence type="ECO:0000313" key="4">
    <source>
        <dbReference type="Proteomes" id="UP000007431"/>
    </source>
</evidence>
<proteinExistence type="predicted"/>
<dbReference type="OrthoDB" id="2974599at2759"/>
<evidence type="ECO:0000313" key="3">
    <source>
        <dbReference type="EMBL" id="EFI93334.1"/>
    </source>
</evidence>
<feature type="compositionally biased region" description="Basic residues" evidence="1">
    <location>
        <begin position="117"/>
        <end position="127"/>
    </location>
</feature>
<feature type="compositionally biased region" description="Pro residues" evidence="1">
    <location>
        <begin position="257"/>
        <end position="269"/>
    </location>
</feature>